<dbReference type="SMART" id="SM00225">
    <property type="entry name" value="BTB"/>
    <property type="match status" value="1"/>
</dbReference>
<dbReference type="FunFam" id="1.25.40.420:FF:000001">
    <property type="entry name" value="Kelch-like family member 12"/>
    <property type="match status" value="1"/>
</dbReference>
<keyword evidence="2" id="KW-0677">Repeat</keyword>
<dbReference type="InterPro" id="IPR015915">
    <property type="entry name" value="Kelch-typ_b-propeller"/>
</dbReference>
<dbReference type="Proteomes" id="UP001209878">
    <property type="component" value="Unassembled WGS sequence"/>
</dbReference>
<dbReference type="PANTHER" id="PTHR45632:SF3">
    <property type="entry name" value="KELCH-LIKE PROTEIN 32"/>
    <property type="match status" value="1"/>
</dbReference>
<keyword evidence="1" id="KW-0880">Kelch repeat</keyword>
<dbReference type="InterPro" id="IPR017096">
    <property type="entry name" value="BTB-kelch_protein"/>
</dbReference>
<dbReference type="Pfam" id="PF07707">
    <property type="entry name" value="BACK"/>
    <property type="match status" value="1"/>
</dbReference>
<dbReference type="InterPro" id="IPR011333">
    <property type="entry name" value="SKP1/BTB/POZ_sf"/>
</dbReference>
<evidence type="ECO:0000256" key="1">
    <source>
        <dbReference type="ARBA" id="ARBA00022441"/>
    </source>
</evidence>
<dbReference type="PIRSF" id="PIRSF037037">
    <property type="entry name" value="Kelch-like_protein_gigaxonin"/>
    <property type="match status" value="1"/>
</dbReference>
<dbReference type="SUPFAM" id="SSF54695">
    <property type="entry name" value="POZ domain"/>
    <property type="match status" value="1"/>
</dbReference>
<feature type="domain" description="BTB" evidence="3">
    <location>
        <begin position="48"/>
        <end position="115"/>
    </location>
</feature>
<dbReference type="Gene3D" id="1.25.40.420">
    <property type="match status" value="1"/>
</dbReference>
<dbReference type="SMART" id="SM00612">
    <property type="entry name" value="Kelch"/>
    <property type="match status" value="5"/>
</dbReference>
<evidence type="ECO:0000256" key="2">
    <source>
        <dbReference type="ARBA" id="ARBA00022737"/>
    </source>
</evidence>
<organism evidence="4 5">
    <name type="scientific">Ridgeia piscesae</name>
    <name type="common">Tubeworm</name>
    <dbReference type="NCBI Taxonomy" id="27915"/>
    <lineage>
        <taxon>Eukaryota</taxon>
        <taxon>Metazoa</taxon>
        <taxon>Spiralia</taxon>
        <taxon>Lophotrochozoa</taxon>
        <taxon>Annelida</taxon>
        <taxon>Polychaeta</taxon>
        <taxon>Sedentaria</taxon>
        <taxon>Canalipalpata</taxon>
        <taxon>Sabellida</taxon>
        <taxon>Siboglinidae</taxon>
        <taxon>Ridgeia</taxon>
    </lineage>
</organism>
<dbReference type="InterPro" id="IPR006652">
    <property type="entry name" value="Kelch_1"/>
</dbReference>
<reference evidence="4" key="1">
    <citation type="journal article" date="2023" name="Mol. Biol. Evol.">
        <title>Third-Generation Sequencing Reveals the Adaptive Role of the Epigenome in Three Deep-Sea Polychaetes.</title>
        <authorList>
            <person name="Perez M."/>
            <person name="Aroh O."/>
            <person name="Sun Y."/>
            <person name="Lan Y."/>
            <person name="Juniper S.K."/>
            <person name="Young C.R."/>
            <person name="Angers B."/>
            <person name="Qian P.Y."/>
        </authorList>
    </citation>
    <scope>NUCLEOTIDE SEQUENCE</scope>
    <source>
        <strain evidence="4">R07B-5</strain>
    </source>
</reference>
<evidence type="ECO:0000313" key="5">
    <source>
        <dbReference type="Proteomes" id="UP001209878"/>
    </source>
</evidence>
<dbReference type="SUPFAM" id="SSF117281">
    <property type="entry name" value="Kelch motif"/>
    <property type="match status" value="1"/>
</dbReference>
<dbReference type="PANTHER" id="PTHR45632">
    <property type="entry name" value="LD33804P"/>
    <property type="match status" value="1"/>
</dbReference>
<dbReference type="InterPro" id="IPR000210">
    <property type="entry name" value="BTB/POZ_dom"/>
</dbReference>
<accession>A0AAD9P6N4</accession>
<gene>
    <name evidence="4" type="ORF">NP493_119g01051</name>
</gene>
<dbReference type="Gene3D" id="2.120.10.80">
    <property type="entry name" value="Kelch-type beta propeller"/>
    <property type="match status" value="1"/>
</dbReference>
<dbReference type="SMART" id="SM00875">
    <property type="entry name" value="BACK"/>
    <property type="match status" value="1"/>
</dbReference>
<comment type="caution">
    <text evidence="4">The sequence shown here is derived from an EMBL/GenBank/DDBJ whole genome shotgun (WGS) entry which is preliminary data.</text>
</comment>
<evidence type="ECO:0000313" key="4">
    <source>
        <dbReference type="EMBL" id="KAK2188925.1"/>
    </source>
</evidence>
<dbReference type="AlphaFoldDB" id="A0AAD9P6N4"/>
<dbReference type="Gene3D" id="3.30.710.10">
    <property type="entry name" value="Potassium Channel Kv1.1, Chain A"/>
    <property type="match status" value="1"/>
</dbReference>
<evidence type="ECO:0000259" key="3">
    <source>
        <dbReference type="PROSITE" id="PS50097"/>
    </source>
</evidence>
<keyword evidence="5" id="KW-1185">Reference proteome</keyword>
<dbReference type="Pfam" id="PF00651">
    <property type="entry name" value="BTB"/>
    <property type="match status" value="1"/>
</dbReference>
<sequence length="584" mass="65950">MSRSPRKRISSARHVSTASVDRLSLESGNYGSRILRSLSQLQSENVLCDYTLVADDLHISVHRLVMVACSDYFRAMMTGDMQESRAASVVLHGITAVGLRAVVDFAYTGRLQLQLANFEDVLSAATHLQVSEAMELCCQFLERVITVENCVSLLNIAEMFSLIRSSDKVYKFIVTHFDCLSQQGEFYNLSSTQLAELLSENDLEITSEYQIFELVQKWINFDLTQRLQYLPLLMKNVRLPLLTGEELVEKVSRVSLMTEDRVCSELLTEAKDYHIVVSKQPLLQTNRTQVRSNSKSIVMCHAENLESYSLQTERHTFLKDAPVPLYNPCVCVINNFMYVCGGKYDNTENNEIATARCFRYDPRFDSWFELASMNEARKDFVLLDCNNCLYAIGGQDENMVMCTVECFSIDKNDWEMCLSLSHAVYSHAGAVCKGSIYISGGQKFEGHCKTMLSYDAQNDMWSEAPSLLSPRCNHSMAAVADSLFVLGGNTEDSYGFPVPVTSVDMYTPSTKTWCICETSINIREAGCCIVGKHIYLIGGINDQHYYSDLIQSYDVERDRVRVIDKFPTRINGRACCTLTLPQCI</sequence>
<proteinExistence type="predicted"/>
<protein>
    <recommendedName>
        <fullName evidence="3">BTB domain-containing protein</fullName>
    </recommendedName>
</protein>
<dbReference type="EMBL" id="JAODUO010000118">
    <property type="protein sequence ID" value="KAK2188925.1"/>
    <property type="molecule type" value="Genomic_DNA"/>
</dbReference>
<dbReference type="InterPro" id="IPR011705">
    <property type="entry name" value="BACK"/>
</dbReference>
<dbReference type="Pfam" id="PF24681">
    <property type="entry name" value="Kelch_KLHDC2_KLHL20_DRC7"/>
    <property type="match status" value="1"/>
</dbReference>
<name>A0AAD9P6N4_RIDPI</name>
<dbReference type="PROSITE" id="PS50097">
    <property type="entry name" value="BTB"/>
    <property type="match status" value="1"/>
</dbReference>
<dbReference type="Pfam" id="PF01344">
    <property type="entry name" value="Kelch_1"/>
    <property type="match status" value="1"/>
</dbReference>